<dbReference type="SUPFAM" id="SSF81321">
    <property type="entry name" value="Family A G protein-coupled receptor-like"/>
    <property type="match status" value="1"/>
</dbReference>
<name>A0A7R9HIK4_9NEOP</name>
<evidence type="ECO:0000256" key="10">
    <source>
        <dbReference type="SAM" id="MobiDB-lite"/>
    </source>
</evidence>
<keyword evidence="7 9" id="KW-0675">Receptor</keyword>
<proteinExistence type="inferred from homology"/>
<dbReference type="SMART" id="SM01381">
    <property type="entry name" value="7TM_GPCR_Srsx"/>
    <property type="match status" value="1"/>
</dbReference>
<dbReference type="PANTHER" id="PTHR24235:SF30">
    <property type="entry name" value="NEUROPEPTIDE F RECEPTOR"/>
    <property type="match status" value="1"/>
</dbReference>
<dbReference type="FunFam" id="1.20.1070.10:FF:000373">
    <property type="entry name" value="Neuropeptide F receptor"/>
    <property type="match status" value="1"/>
</dbReference>
<evidence type="ECO:0000256" key="8">
    <source>
        <dbReference type="ARBA" id="ARBA00023224"/>
    </source>
</evidence>
<feature type="compositionally biased region" description="Low complexity" evidence="10">
    <location>
        <begin position="387"/>
        <end position="396"/>
    </location>
</feature>
<feature type="domain" description="G-protein coupled receptors family 1 profile" evidence="12">
    <location>
        <begin position="196"/>
        <end position="477"/>
    </location>
</feature>
<feature type="transmembrane region" description="Helical" evidence="11">
    <location>
        <begin position="297"/>
        <end position="317"/>
    </location>
</feature>
<evidence type="ECO:0000256" key="9">
    <source>
        <dbReference type="RuleBase" id="RU000688"/>
    </source>
</evidence>
<keyword evidence="6 11" id="KW-0472">Membrane</keyword>
<keyword evidence="5 9" id="KW-0297">G-protein coupled receptor</keyword>
<evidence type="ECO:0000256" key="3">
    <source>
        <dbReference type="ARBA" id="ARBA00022692"/>
    </source>
</evidence>
<dbReference type="EMBL" id="OB792704">
    <property type="protein sequence ID" value="CAD7423733.1"/>
    <property type="molecule type" value="Genomic_DNA"/>
</dbReference>
<dbReference type="InterPro" id="IPR000276">
    <property type="entry name" value="GPCR_Rhodpsn"/>
</dbReference>
<evidence type="ECO:0000256" key="2">
    <source>
        <dbReference type="ARBA" id="ARBA00010663"/>
    </source>
</evidence>
<feature type="transmembrane region" description="Helical" evidence="11">
    <location>
        <begin position="179"/>
        <end position="205"/>
    </location>
</feature>
<feature type="transmembrane region" description="Helical" evidence="11">
    <location>
        <begin position="419"/>
        <end position="442"/>
    </location>
</feature>
<dbReference type="PROSITE" id="PS50262">
    <property type="entry name" value="G_PROTEIN_RECEP_F1_2"/>
    <property type="match status" value="1"/>
</dbReference>
<feature type="transmembrane region" description="Helical" evidence="11">
    <location>
        <begin position="217"/>
        <end position="237"/>
    </location>
</feature>
<keyword evidence="8 9" id="KW-0807">Transducer</keyword>
<dbReference type="AlphaFoldDB" id="A0A7R9HIK4"/>
<dbReference type="Pfam" id="PF00001">
    <property type="entry name" value="7tm_1"/>
    <property type="match status" value="1"/>
</dbReference>
<dbReference type="InterPro" id="IPR017452">
    <property type="entry name" value="GPCR_Rhodpsn_7TM"/>
</dbReference>
<evidence type="ECO:0000256" key="1">
    <source>
        <dbReference type="ARBA" id="ARBA00004141"/>
    </source>
</evidence>
<organism evidence="13">
    <name type="scientific">Timema monikensis</name>
    <dbReference type="NCBI Taxonomy" id="170555"/>
    <lineage>
        <taxon>Eukaryota</taxon>
        <taxon>Metazoa</taxon>
        <taxon>Ecdysozoa</taxon>
        <taxon>Arthropoda</taxon>
        <taxon>Hexapoda</taxon>
        <taxon>Insecta</taxon>
        <taxon>Pterygota</taxon>
        <taxon>Neoptera</taxon>
        <taxon>Polyneoptera</taxon>
        <taxon>Phasmatodea</taxon>
        <taxon>Timematodea</taxon>
        <taxon>Timematoidea</taxon>
        <taxon>Timematidae</taxon>
        <taxon>Timema</taxon>
    </lineage>
</organism>
<evidence type="ECO:0000256" key="4">
    <source>
        <dbReference type="ARBA" id="ARBA00022989"/>
    </source>
</evidence>
<dbReference type="PRINTS" id="PR00237">
    <property type="entry name" value="GPCRRHODOPSN"/>
</dbReference>
<dbReference type="PROSITE" id="PS00237">
    <property type="entry name" value="G_PROTEIN_RECEP_F1_1"/>
    <property type="match status" value="1"/>
</dbReference>
<dbReference type="PRINTS" id="PR01012">
    <property type="entry name" value="NRPEPTIDEYR"/>
</dbReference>
<keyword evidence="3 9" id="KW-0812">Transmembrane</keyword>
<evidence type="ECO:0000256" key="6">
    <source>
        <dbReference type="ARBA" id="ARBA00023136"/>
    </source>
</evidence>
<gene>
    <name evidence="13" type="ORF">TMSB3V08_LOCUS708</name>
</gene>
<keyword evidence="4 11" id="KW-1133">Transmembrane helix</keyword>
<evidence type="ECO:0000256" key="11">
    <source>
        <dbReference type="SAM" id="Phobius"/>
    </source>
</evidence>
<comment type="subcellular location">
    <subcellularLocation>
        <location evidence="1">Membrane</location>
        <topology evidence="1">Multi-pass membrane protein</topology>
    </subcellularLocation>
</comment>
<dbReference type="PANTHER" id="PTHR24235">
    <property type="entry name" value="NEUROPEPTIDE Y RECEPTOR"/>
    <property type="match status" value="1"/>
</dbReference>
<feature type="compositionally biased region" description="Basic and acidic residues" evidence="10">
    <location>
        <begin position="632"/>
        <end position="652"/>
    </location>
</feature>
<evidence type="ECO:0000313" key="13">
    <source>
        <dbReference type="EMBL" id="CAD7423733.1"/>
    </source>
</evidence>
<evidence type="ECO:0000259" key="12">
    <source>
        <dbReference type="PROSITE" id="PS50262"/>
    </source>
</evidence>
<comment type="similarity">
    <text evidence="2 9">Belongs to the G-protein coupled receptor 1 family.</text>
</comment>
<reference evidence="13" key="1">
    <citation type="submission" date="2020-11" db="EMBL/GenBank/DDBJ databases">
        <authorList>
            <person name="Tran Van P."/>
        </authorList>
    </citation>
    <scope>NUCLEOTIDE SEQUENCE</scope>
</reference>
<feature type="transmembrane region" description="Helical" evidence="11">
    <location>
        <begin position="257"/>
        <end position="277"/>
    </location>
</feature>
<feature type="transmembrane region" description="Helical" evidence="11">
    <location>
        <begin position="454"/>
        <end position="480"/>
    </location>
</feature>
<feature type="region of interest" description="Disordered" evidence="10">
    <location>
        <begin position="781"/>
        <end position="812"/>
    </location>
</feature>
<feature type="region of interest" description="Disordered" evidence="10">
    <location>
        <begin position="387"/>
        <end position="412"/>
    </location>
</feature>
<evidence type="ECO:0000256" key="5">
    <source>
        <dbReference type="ARBA" id="ARBA00023040"/>
    </source>
</evidence>
<feature type="compositionally biased region" description="Acidic residues" evidence="10">
    <location>
        <begin position="785"/>
        <end position="812"/>
    </location>
</feature>
<feature type="region of interest" description="Disordered" evidence="10">
    <location>
        <begin position="590"/>
        <end position="653"/>
    </location>
</feature>
<dbReference type="GO" id="GO:0004983">
    <property type="term" value="F:neuropeptide Y receptor activity"/>
    <property type="evidence" value="ECO:0007669"/>
    <property type="project" value="InterPro"/>
</dbReference>
<dbReference type="InterPro" id="IPR000611">
    <property type="entry name" value="NPY_rcpt"/>
</dbReference>
<feature type="transmembrane region" description="Helical" evidence="11">
    <location>
        <begin position="349"/>
        <end position="371"/>
    </location>
</feature>
<protein>
    <recommendedName>
        <fullName evidence="12">G-protein coupled receptors family 1 profile domain-containing protein</fullName>
    </recommendedName>
</protein>
<accession>A0A7R9HIK4</accession>
<dbReference type="CDD" id="cd15203">
    <property type="entry name" value="7tmA_NPYR-like"/>
    <property type="match status" value="1"/>
</dbReference>
<dbReference type="GO" id="GO:0016020">
    <property type="term" value="C:membrane"/>
    <property type="evidence" value="ECO:0007669"/>
    <property type="project" value="UniProtKB-SubCell"/>
</dbReference>
<dbReference type="Gene3D" id="1.20.1070.10">
    <property type="entry name" value="Rhodopsin 7-helix transmembrane proteins"/>
    <property type="match status" value="1"/>
</dbReference>
<sequence>MLSSSFFPVHCYVDRIPHTSRPITPCPYDAFSTCLVPALLGNSSGQIVSLFTRQQATADILCNRGSQPRVRSYTSPVTSLVLMALKSYQTKLFCILLTIEHGTTDGPSWLVGLEISKFCVGDKPNTKMDQDQDLFHHTFPYNMSDVIEKFSSVINASKNIDPNIMDQLARNRSMEDGPFYSLVFMYSVLIVVGAAGNSLVVCAVVRKPSMRTARNMFIVNLAVSDLLLCLITMPLTMMEILTRYWPLGRHAFICKMLGTLQATSIFVSTISITAIALDRYQVIVYPTRESLQKLGAIIILSCIWVASLVLASPMFIWKTLKHHEINLPSYGIDHIAYCLEEWPVEHGRAYYSVFSLVFQYVLPIITVSVAYSRICRKLRYRYVNSSAMGSSSSKGKAGSGSGSQKRKAKDDRRMKRTNSLLVSIGFIFCISWMPLNIFNLVVDFYNPFGDDRQSMMICYAVCHMMGMSSACSNPLLYGWLNDNFRKEFKEILASLCPCVPVEAVRERVGSIRSSISKKRWKKHRNTCVSGGGSAGIGTSKGDTAMRGLVGDQEGRETEDHYQEETAMNNATLSTNYRRCTDTTMTENGIGDSLQGDIGDNSTHQDIAQGIHGDNSTHQDIAQGECLRHSSGRHGDNSTHQDIAQGRHGDNSTHQDIAQGECLRHSFFRETWRQQYSPGYSSSVAIDRRTDGRVERWMERQMERWMENWMERQMEIRMERRMKRQTKIWMLIRMERQMERRMERQMERWMENWMERQMEIRMERRMKRQTKIWMLIHGEMNGEMNGETDGEMDGETGGELDGETDGEMDGEIE</sequence>
<evidence type="ECO:0000256" key="7">
    <source>
        <dbReference type="ARBA" id="ARBA00023170"/>
    </source>
</evidence>